<dbReference type="Pfam" id="PF00883">
    <property type="entry name" value="Peptidase_M17"/>
    <property type="match status" value="1"/>
</dbReference>
<dbReference type="SUPFAM" id="SSF53187">
    <property type="entry name" value="Zn-dependent exopeptidases"/>
    <property type="match status" value="1"/>
</dbReference>
<proteinExistence type="inferred from homology"/>
<evidence type="ECO:0000256" key="12">
    <source>
        <dbReference type="ARBA" id="ARBA00029605"/>
    </source>
</evidence>
<evidence type="ECO:0000256" key="13">
    <source>
        <dbReference type="ARBA" id="ARBA00030930"/>
    </source>
</evidence>
<dbReference type="GO" id="GO:0006508">
    <property type="term" value="P:proteolysis"/>
    <property type="evidence" value="ECO:0007669"/>
    <property type="project" value="UniProtKB-KW"/>
</dbReference>
<dbReference type="SUPFAM" id="SSF52949">
    <property type="entry name" value="Macro domain-like"/>
    <property type="match status" value="1"/>
</dbReference>
<dbReference type="GO" id="GO:0030145">
    <property type="term" value="F:manganese ion binding"/>
    <property type="evidence" value="ECO:0007669"/>
    <property type="project" value="InterPro"/>
</dbReference>
<dbReference type="InterPro" id="IPR000819">
    <property type="entry name" value="Peptidase_M17_C"/>
</dbReference>
<comment type="catalytic activity">
    <reaction evidence="2">
        <text>Release of N-terminal proline from a peptide.</text>
        <dbReference type="EC" id="3.4.11.5"/>
    </reaction>
</comment>
<evidence type="ECO:0000256" key="7">
    <source>
        <dbReference type="ARBA" id="ARBA00022438"/>
    </source>
</evidence>
<dbReference type="NCBIfam" id="NF002082">
    <property type="entry name" value="PRK00913.3-4"/>
    <property type="match status" value="1"/>
</dbReference>
<reference evidence="21" key="3">
    <citation type="submission" date="2023-05" db="EMBL/GenBank/DDBJ databases">
        <authorList>
            <person name="Smith C.H."/>
        </authorList>
    </citation>
    <scope>NUCLEOTIDE SEQUENCE</scope>
    <source>
        <strain evidence="21">CHS0354</strain>
        <tissue evidence="21">Mantle</tissue>
    </source>
</reference>
<keyword evidence="8" id="KW-0645">Protease</keyword>
<dbReference type="NCBIfam" id="NF002074">
    <property type="entry name" value="PRK00913.1-4"/>
    <property type="match status" value="1"/>
</dbReference>
<dbReference type="Gene3D" id="3.40.630.10">
    <property type="entry name" value="Zn peptidases"/>
    <property type="match status" value="1"/>
</dbReference>
<evidence type="ECO:0000259" key="20">
    <source>
        <dbReference type="PROSITE" id="PS00631"/>
    </source>
</evidence>
<dbReference type="EC" id="3.4.11.1" evidence="4"/>
<dbReference type="InterPro" id="IPR043472">
    <property type="entry name" value="Macro_dom-like"/>
</dbReference>
<dbReference type="PROSITE" id="PS00631">
    <property type="entry name" value="CYTOSOL_AP"/>
    <property type="match status" value="1"/>
</dbReference>
<gene>
    <name evidence="21" type="ORF">CHS0354_023835</name>
</gene>
<dbReference type="AlphaFoldDB" id="A0AAE0RZ59"/>
<name>A0AAE0RZ59_9BIVA</name>
<dbReference type="EC" id="3.4.11.5" evidence="5"/>
<dbReference type="InterPro" id="IPR011356">
    <property type="entry name" value="Leucine_aapep/pepB"/>
</dbReference>
<comment type="catalytic activity">
    <reaction evidence="1">
        <text>Release of an N-terminal amino acid, Xaa-|-Yaa-, in which Xaa is preferably Leu, but may be other amino acids including Pro although not Arg or Lys, and Yaa may be Pro. Amino acid amides and methyl esters are also readily hydrolyzed, but rates on arylamides are exceedingly low.</text>
        <dbReference type="EC" id="3.4.11.1"/>
    </reaction>
</comment>
<comment type="catalytic activity">
    <reaction evidence="19">
        <text>L-cysteinylglycine + H2O = L-cysteine + glycine</text>
        <dbReference type="Rhea" id="RHEA:28783"/>
        <dbReference type="ChEBI" id="CHEBI:15377"/>
        <dbReference type="ChEBI" id="CHEBI:35235"/>
        <dbReference type="ChEBI" id="CHEBI:57305"/>
        <dbReference type="ChEBI" id="CHEBI:61694"/>
    </reaction>
    <physiologicalReaction direction="left-to-right" evidence="19">
        <dbReference type="Rhea" id="RHEA:28784"/>
    </physiologicalReaction>
</comment>
<reference evidence="21" key="2">
    <citation type="journal article" date="2021" name="Genome Biol. Evol.">
        <title>Developing a high-quality reference genome for a parasitic bivalve with doubly uniparental inheritance (Bivalvia: Unionida).</title>
        <authorList>
            <person name="Smith C.H."/>
        </authorList>
    </citation>
    <scope>NUCLEOTIDE SEQUENCE</scope>
    <source>
        <strain evidence="21">CHS0354</strain>
        <tissue evidence="21">Mantle</tissue>
    </source>
</reference>
<evidence type="ECO:0000256" key="1">
    <source>
        <dbReference type="ARBA" id="ARBA00000135"/>
    </source>
</evidence>
<evidence type="ECO:0000256" key="6">
    <source>
        <dbReference type="ARBA" id="ARBA00014190"/>
    </source>
</evidence>
<sequence length="509" mass="54803">MNVNISTQVFLNSPTEIIGFFINQKDKVNQLGRIESHLQIRLGEFGSDFKAKEGDVSVFYTLNQITPRVALIGTGEASTLDVLREAVGAYASHVKKLKLEKVSLDLTSLNELSVQASDTVSYTFQTIIEGFLMAFYEYDRFKTENSDTSERDNALKAMDMYQKVSFTAHLKNSMQAKVEQSIEVAKAIVQSQFNVRDLVNAPSNHLSATDLSKYIQNSAKKSGYKAVVFDKQKIIEMNFGGLIAVNKGSVEPPTFNILEYKSGKARLKVALIGKGVTFDTGGISIKPSQGMGEMKADMAGAAAVIGALEAASQLKLPLHIFGVIPATDNKPSGSAQNPGDVITTYSGITVEVDNTDAEGRLILADAIAYTKKVIRPDIMIDLATLTGACVVALGHHAAGLFSNNEDIVTKLFNAGIRSGEKVWRLPLWKEYGKQITSTIADVKNTGTGGAGAVTAAKFLEKFTGEHTAWAHLDIAGTAIPKFTNSSGNGGGQALPGFGVRLLIEFMSQL</sequence>
<protein>
    <recommendedName>
        <fullName evidence="6">Cytosol aminopeptidase</fullName>
        <ecNumber evidence="4">3.4.11.1</ecNumber>
        <ecNumber evidence="5">3.4.11.5</ecNumber>
        <ecNumber evidence="11">3.4.13.23</ecNumber>
    </recommendedName>
    <alternativeName>
        <fullName evidence="14">Cysteinylglycine-S-conjugate dipeptidase</fullName>
    </alternativeName>
    <alternativeName>
        <fullName evidence="15">Leucine aminopeptidase 3</fullName>
    </alternativeName>
    <alternativeName>
        <fullName evidence="16">Leucyl aminopeptidase</fullName>
    </alternativeName>
    <alternativeName>
        <fullName evidence="13">Proline aminopeptidase</fullName>
    </alternativeName>
    <alternativeName>
        <fullName evidence="12">Prolyl aminopeptidase</fullName>
    </alternativeName>
</protein>
<keyword evidence="7" id="KW-0031">Aminopeptidase</keyword>
<evidence type="ECO:0000256" key="15">
    <source>
        <dbReference type="ARBA" id="ARBA00031564"/>
    </source>
</evidence>
<dbReference type="Pfam" id="PF02789">
    <property type="entry name" value="Peptidase_M17_N"/>
    <property type="match status" value="1"/>
</dbReference>
<evidence type="ECO:0000256" key="18">
    <source>
        <dbReference type="ARBA" id="ARBA00047881"/>
    </source>
</evidence>
<comment type="catalytic activity">
    <reaction evidence="10">
        <text>an S-substituted L-cysteinylglycine + H2O = an S-substituted L-cysteine + glycine</text>
        <dbReference type="Rhea" id="RHEA:60444"/>
        <dbReference type="ChEBI" id="CHEBI:15377"/>
        <dbReference type="ChEBI" id="CHEBI:57305"/>
        <dbReference type="ChEBI" id="CHEBI:58717"/>
        <dbReference type="ChEBI" id="CHEBI:143103"/>
        <dbReference type="EC" id="3.4.13.23"/>
    </reaction>
    <physiologicalReaction direction="left-to-right" evidence="10">
        <dbReference type="Rhea" id="RHEA:60445"/>
    </physiologicalReaction>
</comment>
<comment type="catalytic activity">
    <reaction evidence="18">
        <text>S-benzyl-L-cysteinylglycine + H2O = S-benzyl-L-cysteine + glycine</text>
        <dbReference type="Rhea" id="RHEA:62568"/>
        <dbReference type="ChEBI" id="CHEBI:15377"/>
        <dbReference type="ChEBI" id="CHEBI:57305"/>
        <dbReference type="ChEBI" id="CHEBI:145802"/>
        <dbReference type="ChEBI" id="CHEBI:145803"/>
    </reaction>
    <physiologicalReaction direction="left-to-right" evidence="18">
        <dbReference type="Rhea" id="RHEA:62569"/>
    </physiologicalReaction>
</comment>
<evidence type="ECO:0000256" key="9">
    <source>
        <dbReference type="ARBA" id="ARBA00022801"/>
    </source>
</evidence>
<dbReference type="Gene3D" id="3.40.220.10">
    <property type="entry name" value="Leucine Aminopeptidase, subunit E, domain 1"/>
    <property type="match status" value="1"/>
</dbReference>
<evidence type="ECO:0000256" key="14">
    <source>
        <dbReference type="ARBA" id="ARBA00030997"/>
    </source>
</evidence>
<evidence type="ECO:0000256" key="4">
    <source>
        <dbReference type="ARBA" id="ARBA00012565"/>
    </source>
</evidence>
<keyword evidence="22" id="KW-1185">Reference proteome</keyword>
<dbReference type="PANTHER" id="PTHR11963">
    <property type="entry name" value="LEUCINE AMINOPEPTIDASE-RELATED"/>
    <property type="match status" value="1"/>
</dbReference>
<evidence type="ECO:0000256" key="11">
    <source>
        <dbReference type="ARBA" id="ARBA00023625"/>
    </source>
</evidence>
<dbReference type="EC" id="3.4.13.23" evidence="11"/>
<reference evidence="21" key="1">
    <citation type="journal article" date="2021" name="Genome Biol. Evol.">
        <title>A High-Quality Reference Genome for a Parasitic Bivalve with Doubly Uniparental Inheritance (Bivalvia: Unionida).</title>
        <authorList>
            <person name="Smith C.H."/>
        </authorList>
    </citation>
    <scope>NUCLEOTIDE SEQUENCE</scope>
    <source>
        <strain evidence="21">CHS0354</strain>
    </source>
</reference>
<evidence type="ECO:0000256" key="5">
    <source>
        <dbReference type="ARBA" id="ARBA00012568"/>
    </source>
</evidence>
<evidence type="ECO:0000256" key="8">
    <source>
        <dbReference type="ARBA" id="ARBA00022670"/>
    </source>
</evidence>
<evidence type="ECO:0000313" key="21">
    <source>
        <dbReference type="EMBL" id="KAK3582296.1"/>
    </source>
</evidence>
<dbReference type="InterPro" id="IPR023042">
    <property type="entry name" value="Peptidase_M17_leu_NH2_pept"/>
</dbReference>
<dbReference type="HAMAP" id="MF_00181">
    <property type="entry name" value="Cytosol_peptidase_M17"/>
    <property type="match status" value="1"/>
</dbReference>
<comment type="similarity">
    <text evidence="3">Belongs to the peptidase M17 family.</text>
</comment>
<feature type="domain" description="Cytosol aminopeptidase" evidence="20">
    <location>
        <begin position="354"/>
        <end position="361"/>
    </location>
</feature>
<dbReference type="InterPro" id="IPR008283">
    <property type="entry name" value="Peptidase_M17_N"/>
</dbReference>
<dbReference type="GO" id="GO:0005737">
    <property type="term" value="C:cytoplasm"/>
    <property type="evidence" value="ECO:0007669"/>
    <property type="project" value="InterPro"/>
</dbReference>
<evidence type="ECO:0000256" key="19">
    <source>
        <dbReference type="ARBA" id="ARBA00049107"/>
    </source>
</evidence>
<comment type="caution">
    <text evidence="21">The sequence shown here is derived from an EMBL/GenBank/DDBJ whole genome shotgun (WGS) entry which is preliminary data.</text>
</comment>
<dbReference type="Proteomes" id="UP001195483">
    <property type="component" value="Unassembled WGS sequence"/>
</dbReference>
<evidence type="ECO:0000313" key="22">
    <source>
        <dbReference type="Proteomes" id="UP001195483"/>
    </source>
</evidence>
<evidence type="ECO:0000256" key="10">
    <source>
        <dbReference type="ARBA" id="ARBA00023511"/>
    </source>
</evidence>
<evidence type="ECO:0000256" key="16">
    <source>
        <dbReference type="ARBA" id="ARBA00033172"/>
    </source>
</evidence>
<evidence type="ECO:0000256" key="3">
    <source>
        <dbReference type="ARBA" id="ARBA00009528"/>
    </source>
</evidence>
<dbReference type="CDD" id="cd00433">
    <property type="entry name" value="Peptidase_M17"/>
    <property type="match status" value="1"/>
</dbReference>
<evidence type="ECO:0000256" key="2">
    <source>
        <dbReference type="ARBA" id="ARBA00001585"/>
    </source>
</evidence>
<evidence type="ECO:0000256" key="17">
    <source>
        <dbReference type="ARBA" id="ARBA00045966"/>
    </source>
</evidence>
<keyword evidence="9" id="KW-0378">Hydrolase</keyword>
<dbReference type="GO" id="GO:0070006">
    <property type="term" value="F:metalloaminopeptidase activity"/>
    <property type="evidence" value="ECO:0007669"/>
    <property type="project" value="InterPro"/>
</dbReference>
<dbReference type="PANTHER" id="PTHR11963:SF23">
    <property type="entry name" value="CYTOSOL AMINOPEPTIDASE"/>
    <property type="match status" value="1"/>
</dbReference>
<organism evidence="21 22">
    <name type="scientific">Potamilus streckersoni</name>
    <dbReference type="NCBI Taxonomy" id="2493646"/>
    <lineage>
        <taxon>Eukaryota</taxon>
        <taxon>Metazoa</taxon>
        <taxon>Spiralia</taxon>
        <taxon>Lophotrochozoa</taxon>
        <taxon>Mollusca</taxon>
        <taxon>Bivalvia</taxon>
        <taxon>Autobranchia</taxon>
        <taxon>Heteroconchia</taxon>
        <taxon>Palaeoheterodonta</taxon>
        <taxon>Unionida</taxon>
        <taxon>Unionoidea</taxon>
        <taxon>Unionidae</taxon>
        <taxon>Ambleminae</taxon>
        <taxon>Lampsilini</taxon>
        <taxon>Potamilus</taxon>
    </lineage>
</organism>
<dbReference type="PRINTS" id="PR00481">
    <property type="entry name" value="LAMNOPPTDASE"/>
</dbReference>
<dbReference type="EMBL" id="JAEAOA010001427">
    <property type="protein sequence ID" value="KAK3582296.1"/>
    <property type="molecule type" value="Genomic_DNA"/>
</dbReference>
<accession>A0AAE0RZ59</accession>
<comment type="function">
    <text evidence="17">Cytosolic metallopeptidase that catalyzes the removal of unsubstituted N-terminal hydrophobic amino acids from various peptides. The presence of Zn(2+) ions is essential for the peptidase activity, and the association with other cofactors can modulate the substrate spectificity of the enzyme. For instance, in the presence of Mn(2+), it displays a specific Cys-Gly hydrolyzing activity of Cys-Gly-S-conjugates. Involved in the metabolism of glutathione and in the degradation of glutathione S-conjugates, which may play a role in the control of the cell redox status.</text>
</comment>